<feature type="region of interest" description="Disordered" evidence="1">
    <location>
        <begin position="121"/>
        <end position="142"/>
    </location>
</feature>
<protein>
    <submittedName>
        <fullName evidence="3">Uncharacterized protein</fullName>
    </submittedName>
</protein>
<evidence type="ECO:0000256" key="1">
    <source>
        <dbReference type="SAM" id="MobiDB-lite"/>
    </source>
</evidence>
<keyword evidence="2" id="KW-0812">Transmembrane</keyword>
<dbReference type="EMBL" id="ML736191">
    <property type="protein sequence ID" value="KAE8379663.1"/>
    <property type="molecule type" value="Genomic_DNA"/>
</dbReference>
<evidence type="ECO:0000313" key="3">
    <source>
        <dbReference type="EMBL" id="KAE8379663.1"/>
    </source>
</evidence>
<evidence type="ECO:0000313" key="4">
    <source>
        <dbReference type="Proteomes" id="UP000326198"/>
    </source>
</evidence>
<dbReference type="AlphaFoldDB" id="A0A5N7BD20"/>
<keyword evidence="4" id="KW-1185">Reference proteome</keyword>
<dbReference type="Proteomes" id="UP000326198">
    <property type="component" value="Unassembled WGS sequence"/>
</dbReference>
<reference evidence="3 4" key="1">
    <citation type="submission" date="2019-04" db="EMBL/GenBank/DDBJ databases">
        <title>Friends and foes A comparative genomics studyof 23 Aspergillus species from section Flavi.</title>
        <authorList>
            <consortium name="DOE Joint Genome Institute"/>
            <person name="Kjaerbolling I."/>
            <person name="Vesth T."/>
            <person name="Frisvad J.C."/>
            <person name="Nybo J.L."/>
            <person name="Theobald S."/>
            <person name="Kildgaard S."/>
            <person name="Isbrandt T."/>
            <person name="Kuo A."/>
            <person name="Sato A."/>
            <person name="Lyhne E.K."/>
            <person name="Kogle M.E."/>
            <person name="Wiebenga A."/>
            <person name="Kun R.S."/>
            <person name="Lubbers R.J."/>
            <person name="Makela M.R."/>
            <person name="Barry K."/>
            <person name="Chovatia M."/>
            <person name="Clum A."/>
            <person name="Daum C."/>
            <person name="Haridas S."/>
            <person name="He G."/>
            <person name="LaButti K."/>
            <person name="Lipzen A."/>
            <person name="Mondo S."/>
            <person name="Riley R."/>
            <person name="Salamov A."/>
            <person name="Simmons B.A."/>
            <person name="Magnuson J.K."/>
            <person name="Henrissat B."/>
            <person name="Mortensen U.H."/>
            <person name="Larsen T.O."/>
            <person name="Devries R.P."/>
            <person name="Grigoriev I.V."/>
            <person name="Machida M."/>
            <person name="Baker S.E."/>
            <person name="Andersen M.R."/>
        </authorList>
    </citation>
    <scope>NUCLEOTIDE SEQUENCE [LARGE SCALE GENOMIC DNA]</scope>
    <source>
        <strain evidence="3 4">IBT 29228</strain>
    </source>
</reference>
<sequence>MPVTIFVHNNEINDDGILGHKEAKKVVYGPLNLLRVCTTPNLVSYISSFLLIVPMFGFSGPRKSGRATMESTAIKFPVYVEPKQFYCGVQLQRLLRYTIFGLMIRTTFSSVSGVGLDLGKRGQGGTRQCLPTGGSDGTARRY</sequence>
<accession>A0A5N7BD20</accession>
<gene>
    <name evidence="3" type="ORF">BDV26DRAFT_258953</name>
</gene>
<keyword evidence="2" id="KW-1133">Transmembrane helix</keyword>
<organism evidence="3 4">
    <name type="scientific">Aspergillus bertholletiae</name>
    <dbReference type="NCBI Taxonomy" id="1226010"/>
    <lineage>
        <taxon>Eukaryota</taxon>
        <taxon>Fungi</taxon>
        <taxon>Dikarya</taxon>
        <taxon>Ascomycota</taxon>
        <taxon>Pezizomycotina</taxon>
        <taxon>Eurotiomycetes</taxon>
        <taxon>Eurotiomycetidae</taxon>
        <taxon>Eurotiales</taxon>
        <taxon>Aspergillaceae</taxon>
        <taxon>Aspergillus</taxon>
        <taxon>Aspergillus subgen. Circumdati</taxon>
    </lineage>
</organism>
<keyword evidence="2" id="KW-0472">Membrane</keyword>
<proteinExistence type="predicted"/>
<feature type="transmembrane region" description="Helical" evidence="2">
    <location>
        <begin position="42"/>
        <end position="59"/>
    </location>
</feature>
<name>A0A5N7BD20_9EURO</name>
<evidence type="ECO:0000256" key="2">
    <source>
        <dbReference type="SAM" id="Phobius"/>
    </source>
</evidence>